<evidence type="ECO:0000313" key="2">
    <source>
        <dbReference type="EMBL" id="CAK0859195.1"/>
    </source>
</evidence>
<accession>A0ABN9UHR1</accession>
<reference evidence="2" key="1">
    <citation type="submission" date="2023-10" db="EMBL/GenBank/DDBJ databases">
        <authorList>
            <person name="Chen Y."/>
            <person name="Shah S."/>
            <person name="Dougan E. K."/>
            <person name="Thang M."/>
            <person name="Chan C."/>
        </authorList>
    </citation>
    <scope>NUCLEOTIDE SEQUENCE [LARGE SCALE GENOMIC DNA]</scope>
</reference>
<evidence type="ECO:0000313" key="3">
    <source>
        <dbReference type="Proteomes" id="UP001189429"/>
    </source>
</evidence>
<dbReference type="EMBL" id="CAUYUJ010015874">
    <property type="protein sequence ID" value="CAK0859195.1"/>
    <property type="molecule type" value="Genomic_DNA"/>
</dbReference>
<evidence type="ECO:0000256" key="1">
    <source>
        <dbReference type="SAM" id="Coils"/>
    </source>
</evidence>
<feature type="coiled-coil region" evidence="1">
    <location>
        <begin position="121"/>
        <end position="176"/>
    </location>
</feature>
<organism evidence="2 3">
    <name type="scientific">Prorocentrum cordatum</name>
    <dbReference type="NCBI Taxonomy" id="2364126"/>
    <lineage>
        <taxon>Eukaryota</taxon>
        <taxon>Sar</taxon>
        <taxon>Alveolata</taxon>
        <taxon>Dinophyceae</taxon>
        <taxon>Prorocentrales</taxon>
        <taxon>Prorocentraceae</taxon>
        <taxon>Prorocentrum</taxon>
    </lineage>
</organism>
<sequence length="709" mass="76881">MAFWQQSCWCCPNKQCKFKYNYEWRDHCLRCGKEKGGPSQRVVQPRGVWAGGVSPSVRAPKPKGPPPLTDAQVRANAAMDPAAYEAVADTLSQSARDRIQHQRGLLSGDPQLVSRAAQKESDVLTDRLGKVQKQYDKAQENLHRAVRWAAEVGAELEELQQQQKEAAARGAAALAQVGGTAAAAPGTPPGQCDGLLQQARLLGDAELEAKLTEVVPSLAPPARASIRDAASRRQGQRAQGSLRPLLQLLWVALTLMSAPVHGQPDTRRSCSSTPGLELLRRSDEWYDCDLALVQEHKVPQHQRDAQEQALRKTGWKAAINPAVRAGAAGGASDSLAGLSGGTLIATPVRYGLSQLEGLPHYVCPARASLLHLSHGPNGGLLVGTMYLHDSEDLSERNWHILCDMGQAVKSAGLPFILSADWQVTPEELMESGWVAGIGGVVVAPKLGTVRPSERVIDYFVMSPFLAAGAQLTVLEHIAISPHRAVQVRLQVPTGWTPDDMAVDRVPLGLEGLDALCELLHLIELRPDWPTAWVKEPTELVQLLGSRVLLPFDRFPQRPEAAPEQFYLGERSSLTGDLFVDGSMYDHDVGRNAPLAATDAERLTASQMRAARAARRQALARGYCFFEAAGFQFSSVLVFLRARRRTSTHTSTEDPAPGSVAPVAQMEYKPSSGAAGVMQMLEKLVSEAKVLMAESKASENQAQKAYEDPL</sequence>
<gene>
    <name evidence="2" type="ORF">PCOR1329_LOCUS48626</name>
</gene>
<proteinExistence type="predicted"/>
<keyword evidence="3" id="KW-1185">Reference proteome</keyword>
<name>A0ABN9UHR1_9DINO</name>
<dbReference type="Proteomes" id="UP001189429">
    <property type="component" value="Unassembled WGS sequence"/>
</dbReference>
<comment type="caution">
    <text evidence="2">The sequence shown here is derived from an EMBL/GenBank/DDBJ whole genome shotgun (WGS) entry which is preliminary data.</text>
</comment>
<keyword evidence="1" id="KW-0175">Coiled coil</keyword>
<protein>
    <submittedName>
        <fullName evidence="2">Uncharacterized protein</fullName>
    </submittedName>
</protein>